<keyword evidence="1" id="KW-0378">Hydrolase</keyword>
<organism evidence="4 5">
    <name type="scientific">Alistipes timonensis JC136</name>
    <dbReference type="NCBI Taxonomy" id="1033731"/>
    <lineage>
        <taxon>Bacteria</taxon>
        <taxon>Pseudomonadati</taxon>
        <taxon>Bacteroidota</taxon>
        <taxon>Bacteroidia</taxon>
        <taxon>Bacteroidales</taxon>
        <taxon>Rikenellaceae</taxon>
        <taxon>Alistipes</taxon>
    </lineage>
</organism>
<dbReference type="PANTHER" id="PTHR22901">
    <property type="entry name" value="SIALATE O-ACETYLESTERASE"/>
    <property type="match status" value="1"/>
</dbReference>
<feature type="chain" id="PRO_5010227324" evidence="2">
    <location>
        <begin position="20"/>
        <end position="473"/>
    </location>
</feature>
<feature type="signal peptide" evidence="2">
    <location>
        <begin position="1"/>
        <end position="19"/>
    </location>
</feature>
<protein>
    <submittedName>
        <fullName evidence="4">Sialate O-acetylesterase</fullName>
    </submittedName>
</protein>
<keyword evidence="2" id="KW-0732">Signal</keyword>
<keyword evidence="5" id="KW-1185">Reference proteome</keyword>
<dbReference type="InterPro" id="IPR036514">
    <property type="entry name" value="SGNH_hydro_sf"/>
</dbReference>
<dbReference type="EMBL" id="FNRI01000002">
    <property type="protein sequence ID" value="SEA27528.1"/>
    <property type="molecule type" value="Genomic_DNA"/>
</dbReference>
<feature type="domain" description="Sialate O-acetylesterase" evidence="3">
    <location>
        <begin position="104"/>
        <end position="357"/>
    </location>
</feature>
<dbReference type="OrthoDB" id="9816001at2"/>
<dbReference type="GO" id="GO:0005975">
    <property type="term" value="P:carbohydrate metabolic process"/>
    <property type="evidence" value="ECO:0007669"/>
    <property type="project" value="TreeGrafter"/>
</dbReference>
<dbReference type="Pfam" id="PF03629">
    <property type="entry name" value="SASA"/>
    <property type="match status" value="1"/>
</dbReference>
<accession>A0A1H3ZV06</accession>
<dbReference type="SUPFAM" id="SSF52266">
    <property type="entry name" value="SGNH hydrolase"/>
    <property type="match status" value="1"/>
</dbReference>
<reference evidence="4 5" key="1">
    <citation type="submission" date="2016-10" db="EMBL/GenBank/DDBJ databases">
        <authorList>
            <person name="de Groot N.N."/>
        </authorList>
    </citation>
    <scope>NUCLEOTIDE SEQUENCE [LARGE SCALE GENOMIC DNA]</scope>
    <source>
        <strain evidence="4 5">DSM 25383</strain>
    </source>
</reference>
<evidence type="ECO:0000259" key="3">
    <source>
        <dbReference type="Pfam" id="PF03629"/>
    </source>
</evidence>
<dbReference type="PANTHER" id="PTHR22901:SF0">
    <property type="entry name" value="SIALATE O-ACETYLESTERASE"/>
    <property type="match status" value="1"/>
</dbReference>
<dbReference type="GO" id="GO:0001681">
    <property type="term" value="F:sialate O-acetylesterase activity"/>
    <property type="evidence" value="ECO:0007669"/>
    <property type="project" value="InterPro"/>
</dbReference>
<evidence type="ECO:0000313" key="5">
    <source>
        <dbReference type="Proteomes" id="UP000183253"/>
    </source>
</evidence>
<dbReference type="InterPro" id="IPR005181">
    <property type="entry name" value="SASA"/>
</dbReference>
<evidence type="ECO:0000313" key="4">
    <source>
        <dbReference type="EMBL" id="SEA27528.1"/>
    </source>
</evidence>
<dbReference type="InterPro" id="IPR039329">
    <property type="entry name" value="SIAE"/>
</dbReference>
<sequence length="473" mass="52413">MKRILLLAAALAAAWTAAAKITLPEIIGDNMVLQQNAEARLWGWAEPHTAVKVAASWGAKATARSGADGRWEVMLKTPAGGYDPQRITIAGDGRLELNDILIGEVWFAGGQSNMEMGVEGFLNCPVARSNEVIARADARRGKIRYVKIPKTASYTPEERVAGRWNEFSTETAPLCTAVGYFFAEMLNDVLGVPVGVIDCSWGGSRVESWTSREILETYPDIDISEKGIAATDEWLRPLVMYNGMLRPVAGYTVRGYLWYQGESNVGAHTVYAERLANMVKLWRGLWGQGELPFYFVEIAPFNYWGSDLSAFLREAQCRAQDVIPNSGMVSTNDLVEPYEWCNIHPANKHDIGYRLACMALNRTYGKKAVHCDSPRFRSAEFADGKAVVSLDNAEYGFNRLVGIEGFELCGSDGVFHPADVSVDGQMRLVISSKEVPEPSAVRYCFRNFRIGNLANSWGLPVIPFRTDDFQPRP</sequence>
<dbReference type="Proteomes" id="UP000183253">
    <property type="component" value="Unassembled WGS sequence"/>
</dbReference>
<evidence type="ECO:0000256" key="1">
    <source>
        <dbReference type="ARBA" id="ARBA00022801"/>
    </source>
</evidence>
<dbReference type="RefSeq" id="WP_010262968.1">
    <property type="nucleotide sequence ID" value="NZ_CAEG01000012.1"/>
</dbReference>
<dbReference type="STRING" id="1033731.SAMN05444145_102352"/>
<gene>
    <name evidence="4" type="ORF">SAMN05444145_102352</name>
</gene>
<dbReference type="Gene3D" id="3.40.50.1110">
    <property type="entry name" value="SGNH hydrolase"/>
    <property type="match status" value="1"/>
</dbReference>
<dbReference type="AlphaFoldDB" id="A0A1H3ZV06"/>
<name>A0A1H3ZV06_9BACT</name>
<evidence type="ECO:0000256" key="2">
    <source>
        <dbReference type="SAM" id="SignalP"/>
    </source>
</evidence>
<proteinExistence type="predicted"/>